<sequence>MKENMTVRGKRSEEKKSSTRNETEQKAVRRCYLCGDWKHLAADSPMKSKGTKCFKFQEYGHVAPNCSKSSKSSEDTCSASYLSQRNRCKEVEIAHSKLIALNDTGSDLSLMRADQYIQIGAPKLNNRILKFRGFGSE</sequence>
<evidence type="ECO:0008006" key="4">
    <source>
        <dbReference type="Google" id="ProtNLM"/>
    </source>
</evidence>
<comment type="caution">
    <text evidence="2">The sequence shown here is derived from an EMBL/GenBank/DDBJ whole genome shotgun (WGS) entry which is preliminary data.</text>
</comment>
<feature type="region of interest" description="Disordered" evidence="1">
    <location>
        <begin position="1"/>
        <end position="24"/>
    </location>
</feature>
<accession>A0A6V7HJL3</accession>
<dbReference type="GO" id="GO:0003676">
    <property type="term" value="F:nucleic acid binding"/>
    <property type="evidence" value="ECO:0007669"/>
    <property type="project" value="InterPro"/>
</dbReference>
<proteinExistence type="predicted"/>
<feature type="non-terminal residue" evidence="2">
    <location>
        <position position="137"/>
    </location>
</feature>
<keyword evidence="3" id="KW-1185">Reference proteome</keyword>
<evidence type="ECO:0000313" key="3">
    <source>
        <dbReference type="Proteomes" id="UP000752696"/>
    </source>
</evidence>
<dbReference type="EMBL" id="CAJDYZ010013389">
    <property type="protein sequence ID" value="CAD1481067.1"/>
    <property type="molecule type" value="Genomic_DNA"/>
</dbReference>
<evidence type="ECO:0000313" key="2">
    <source>
        <dbReference type="EMBL" id="CAD1481067.1"/>
    </source>
</evidence>
<evidence type="ECO:0000256" key="1">
    <source>
        <dbReference type="SAM" id="MobiDB-lite"/>
    </source>
</evidence>
<dbReference type="AlphaFoldDB" id="A0A6V7HJL3"/>
<name>A0A6V7HJL3_9HYME</name>
<organism evidence="2 3">
    <name type="scientific">Heterotrigona itama</name>
    <dbReference type="NCBI Taxonomy" id="395501"/>
    <lineage>
        <taxon>Eukaryota</taxon>
        <taxon>Metazoa</taxon>
        <taxon>Ecdysozoa</taxon>
        <taxon>Arthropoda</taxon>
        <taxon>Hexapoda</taxon>
        <taxon>Insecta</taxon>
        <taxon>Pterygota</taxon>
        <taxon>Neoptera</taxon>
        <taxon>Endopterygota</taxon>
        <taxon>Hymenoptera</taxon>
        <taxon>Apocrita</taxon>
        <taxon>Aculeata</taxon>
        <taxon>Apoidea</taxon>
        <taxon>Anthophila</taxon>
        <taxon>Apidae</taxon>
        <taxon>Heterotrigona</taxon>
    </lineage>
</organism>
<dbReference type="OrthoDB" id="7693469at2759"/>
<reference evidence="2" key="1">
    <citation type="submission" date="2020-07" db="EMBL/GenBank/DDBJ databases">
        <authorList>
            <person name="Nazaruddin N."/>
        </authorList>
    </citation>
    <scope>NUCLEOTIDE SEQUENCE</scope>
</reference>
<protein>
    <recommendedName>
        <fullName evidence="4">Peptidase A2 domain-containing protein</fullName>
    </recommendedName>
</protein>
<dbReference type="SUPFAM" id="SSF57756">
    <property type="entry name" value="Retrovirus zinc finger-like domains"/>
    <property type="match status" value="1"/>
</dbReference>
<gene>
    <name evidence="2" type="ORF">MHI_LOCUS979258</name>
</gene>
<dbReference type="Proteomes" id="UP000752696">
    <property type="component" value="Unassembled WGS sequence"/>
</dbReference>
<dbReference type="Gene3D" id="4.10.60.10">
    <property type="entry name" value="Zinc finger, CCHC-type"/>
    <property type="match status" value="1"/>
</dbReference>
<dbReference type="GO" id="GO:0008270">
    <property type="term" value="F:zinc ion binding"/>
    <property type="evidence" value="ECO:0007669"/>
    <property type="project" value="InterPro"/>
</dbReference>
<dbReference type="InterPro" id="IPR036875">
    <property type="entry name" value="Znf_CCHC_sf"/>
</dbReference>